<proteinExistence type="predicted"/>
<evidence type="ECO:0000313" key="3">
    <source>
        <dbReference type="Proteomes" id="UP000886523"/>
    </source>
</evidence>
<dbReference type="AlphaFoldDB" id="A0A9P6DM64"/>
<dbReference type="EMBL" id="MU129285">
    <property type="protein sequence ID" value="KAF9503934.1"/>
    <property type="molecule type" value="Genomic_DNA"/>
</dbReference>
<evidence type="ECO:0000256" key="1">
    <source>
        <dbReference type="SAM" id="Coils"/>
    </source>
</evidence>
<sequence>MAAYGQLSRVRRNLGELAAISANAGTHSADWVLGTSINFLIHEEQSVLEAEKRRCEETITALEAAREETAQQLPQLRQRLSELNDALQYGVVNDPVRETLAYLRAVRNGPAPPVTYSPQIHPMRAPILEILLHNLDGVRETVTLRLFEDRFTTECISDGLRKKLRLDANISPRFYIKSINAHRYTNNGTRWELVNTSQPLDRHRRELHVVLRTGPYTLVLLGHERSWKADRTRVLGEENTHQKYFCGIVNFSRTSP</sequence>
<gene>
    <name evidence="2" type="ORF">BS47DRAFT_1355724</name>
</gene>
<name>A0A9P6DM64_9AGAM</name>
<evidence type="ECO:0000313" key="2">
    <source>
        <dbReference type="EMBL" id="KAF9503934.1"/>
    </source>
</evidence>
<protein>
    <submittedName>
        <fullName evidence="2">Uncharacterized protein</fullName>
    </submittedName>
</protein>
<comment type="caution">
    <text evidence="2">The sequence shown here is derived from an EMBL/GenBank/DDBJ whole genome shotgun (WGS) entry which is preliminary data.</text>
</comment>
<reference evidence="2" key="1">
    <citation type="journal article" date="2020" name="Nat. Commun.">
        <title>Large-scale genome sequencing of mycorrhizal fungi provides insights into the early evolution of symbiotic traits.</title>
        <authorList>
            <person name="Miyauchi S."/>
            <person name="Kiss E."/>
            <person name="Kuo A."/>
            <person name="Drula E."/>
            <person name="Kohler A."/>
            <person name="Sanchez-Garcia M."/>
            <person name="Morin E."/>
            <person name="Andreopoulos B."/>
            <person name="Barry K.W."/>
            <person name="Bonito G."/>
            <person name="Buee M."/>
            <person name="Carver A."/>
            <person name="Chen C."/>
            <person name="Cichocki N."/>
            <person name="Clum A."/>
            <person name="Culley D."/>
            <person name="Crous P.W."/>
            <person name="Fauchery L."/>
            <person name="Girlanda M."/>
            <person name="Hayes R.D."/>
            <person name="Keri Z."/>
            <person name="LaButti K."/>
            <person name="Lipzen A."/>
            <person name="Lombard V."/>
            <person name="Magnuson J."/>
            <person name="Maillard F."/>
            <person name="Murat C."/>
            <person name="Nolan M."/>
            <person name="Ohm R.A."/>
            <person name="Pangilinan J."/>
            <person name="Pereira M.F."/>
            <person name="Perotto S."/>
            <person name="Peter M."/>
            <person name="Pfister S."/>
            <person name="Riley R."/>
            <person name="Sitrit Y."/>
            <person name="Stielow J.B."/>
            <person name="Szollosi G."/>
            <person name="Zifcakova L."/>
            <person name="Stursova M."/>
            <person name="Spatafora J.W."/>
            <person name="Tedersoo L."/>
            <person name="Vaario L.M."/>
            <person name="Yamada A."/>
            <person name="Yan M."/>
            <person name="Wang P."/>
            <person name="Xu J."/>
            <person name="Bruns T."/>
            <person name="Baldrian P."/>
            <person name="Vilgalys R."/>
            <person name="Dunand C."/>
            <person name="Henrissat B."/>
            <person name="Grigoriev I.V."/>
            <person name="Hibbett D."/>
            <person name="Nagy L.G."/>
            <person name="Martin F.M."/>
        </authorList>
    </citation>
    <scope>NUCLEOTIDE SEQUENCE</scope>
    <source>
        <strain evidence="2">UP504</strain>
    </source>
</reference>
<keyword evidence="1" id="KW-0175">Coiled coil</keyword>
<feature type="coiled-coil region" evidence="1">
    <location>
        <begin position="45"/>
        <end position="86"/>
    </location>
</feature>
<dbReference type="Proteomes" id="UP000886523">
    <property type="component" value="Unassembled WGS sequence"/>
</dbReference>
<organism evidence="2 3">
    <name type="scientific">Hydnum rufescens UP504</name>
    <dbReference type="NCBI Taxonomy" id="1448309"/>
    <lineage>
        <taxon>Eukaryota</taxon>
        <taxon>Fungi</taxon>
        <taxon>Dikarya</taxon>
        <taxon>Basidiomycota</taxon>
        <taxon>Agaricomycotina</taxon>
        <taxon>Agaricomycetes</taxon>
        <taxon>Cantharellales</taxon>
        <taxon>Hydnaceae</taxon>
        <taxon>Hydnum</taxon>
    </lineage>
</organism>
<keyword evidence="3" id="KW-1185">Reference proteome</keyword>
<accession>A0A9P6DM64</accession>